<comment type="subcellular location">
    <subcellularLocation>
        <location evidence="1">Secreted</location>
    </subcellularLocation>
</comment>
<protein>
    <submittedName>
        <fullName evidence="5">Cerato-platanin</fullName>
    </submittedName>
</protein>
<gene>
    <name evidence="5" type="ORF">BT96DRAFT_936062</name>
</gene>
<dbReference type="InterPro" id="IPR010829">
    <property type="entry name" value="Cerato-platanin"/>
</dbReference>
<proteinExistence type="inferred from homology"/>
<feature type="chain" id="PRO_5025512088" evidence="4">
    <location>
        <begin position="19"/>
        <end position="139"/>
    </location>
</feature>
<dbReference type="Pfam" id="PF07249">
    <property type="entry name" value="Cerato-platanin"/>
    <property type="match status" value="1"/>
</dbReference>
<organism evidence="5 6">
    <name type="scientific">Gymnopus androsaceus JB14</name>
    <dbReference type="NCBI Taxonomy" id="1447944"/>
    <lineage>
        <taxon>Eukaryota</taxon>
        <taxon>Fungi</taxon>
        <taxon>Dikarya</taxon>
        <taxon>Basidiomycota</taxon>
        <taxon>Agaricomycotina</taxon>
        <taxon>Agaricomycetes</taxon>
        <taxon>Agaricomycetidae</taxon>
        <taxon>Agaricales</taxon>
        <taxon>Marasmiineae</taxon>
        <taxon>Omphalotaceae</taxon>
        <taxon>Gymnopus</taxon>
    </lineage>
</organism>
<evidence type="ECO:0000313" key="6">
    <source>
        <dbReference type="Proteomes" id="UP000799118"/>
    </source>
</evidence>
<dbReference type="AlphaFoldDB" id="A0A6A4I1H7"/>
<dbReference type="Proteomes" id="UP000799118">
    <property type="component" value="Unassembled WGS sequence"/>
</dbReference>
<comment type="similarity">
    <text evidence="2">Belongs to the cerato-platanin family.</text>
</comment>
<name>A0A6A4I1H7_9AGAR</name>
<accession>A0A6A4I1H7</accession>
<keyword evidence="6" id="KW-1185">Reference proteome</keyword>
<dbReference type="GO" id="GO:0005576">
    <property type="term" value="C:extracellular region"/>
    <property type="evidence" value="ECO:0007669"/>
    <property type="project" value="UniProtKB-SubCell"/>
</dbReference>
<sequence>MKLLSLFVSAAVAASAFADTLKYDTIYDIGSESLDVVACSDGVNGLLTKGFTTFNSLPSFPNIGAFAAVTEWDSPNCGTCWEIVWGDSAPLYALAIDVAGTGLINLSEEAMNTVTGGLAVELGSVAVTSTQVDASKCGL</sequence>
<evidence type="ECO:0000256" key="1">
    <source>
        <dbReference type="ARBA" id="ARBA00004613"/>
    </source>
</evidence>
<evidence type="ECO:0000256" key="4">
    <source>
        <dbReference type="SAM" id="SignalP"/>
    </source>
</evidence>
<dbReference type="EMBL" id="ML769421">
    <property type="protein sequence ID" value="KAE9403830.1"/>
    <property type="molecule type" value="Genomic_DNA"/>
</dbReference>
<keyword evidence="4" id="KW-0732">Signal</keyword>
<feature type="signal peptide" evidence="4">
    <location>
        <begin position="1"/>
        <end position="18"/>
    </location>
</feature>
<keyword evidence="3" id="KW-0964">Secreted</keyword>
<dbReference type="SUPFAM" id="SSF50685">
    <property type="entry name" value="Barwin-like endoglucanases"/>
    <property type="match status" value="1"/>
</dbReference>
<dbReference type="OrthoDB" id="4898945at2759"/>
<evidence type="ECO:0000256" key="3">
    <source>
        <dbReference type="ARBA" id="ARBA00022525"/>
    </source>
</evidence>
<dbReference type="Gene3D" id="2.40.40.10">
    <property type="entry name" value="RlpA-like domain"/>
    <property type="match status" value="1"/>
</dbReference>
<evidence type="ECO:0000313" key="5">
    <source>
        <dbReference type="EMBL" id="KAE9403830.1"/>
    </source>
</evidence>
<dbReference type="InterPro" id="IPR036908">
    <property type="entry name" value="RlpA-like_sf"/>
</dbReference>
<evidence type="ECO:0000256" key="2">
    <source>
        <dbReference type="ARBA" id="ARBA00010421"/>
    </source>
</evidence>
<dbReference type="CDD" id="cd22778">
    <property type="entry name" value="DPBB_CEPL-like"/>
    <property type="match status" value="1"/>
</dbReference>
<reference evidence="5" key="1">
    <citation type="journal article" date="2019" name="Environ. Microbiol.">
        <title>Fungal ecological strategies reflected in gene transcription - a case study of two litter decomposers.</title>
        <authorList>
            <person name="Barbi F."/>
            <person name="Kohler A."/>
            <person name="Barry K."/>
            <person name="Baskaran P."/>
            <person name="Daum C."/>
            <person name="Fauchery L."/>
            <person name="Ihrmark K."/>
            <person name="Kuo A."/>
            <person name="LaButti K."/>
            <person name="Lipzen A."/>
            <person name="Morin E."/>
            <person name="Grigoriev I.V."/>
            <person name="Henrissat B."/>
            <person name="Lindahl B."/>
            <person name="Martin F."/>
        </authorList>
    </citation>
    <scope>NUCLEOTIDE SEQUENCE</scope>
    <source>
        <strain evidence="5">JB14</strain>
    </source>
</reference>